<dbReference type="RefSeq" id="WP_074224983.1">
    <property type="nucleotide sequence ID" value="NZ_FSRC01000001.1"/>
</dbReference>
<dbReference type="Pfam" id="PF19279">
    <property type="entry name" value="YegS_C"/>
    <property type="match status" value="1"/>
</dbReference>
<keyword evidence="1" id="KW-0808">Transferase</keyword>
<evidence type="ECO:0000256" key="4">
    <source>
        <dbReference type="ARBA" id="ARBA00022840"/>
    </source>
</evidence>
<accession>A0A1N6ENI9</accession>
<evidence type="ECO:0000259" key="5">
    <source>
        <dbReference type="PROSITE" id="PS50146"/>
    </source>
</evidence>
<keyword evidence="7" id="KW-1185">Reference proteome</keyword>
<dbReference type="Gene3D" id="2.60.200.40">
    <property type="match status" value="1"/>
</dbReference>
<dbReference type="SUPFAM" id="SSF111331">
    <property type="entry name" value="NAD kinase/diacylglycerol kinase-like"/>
    <property type="match status" value="1"/>
</dbReference>
<dbReference type="InterPro" id="IPR050187">
    <property type="entry name" value="Lipid_Phosphate_FormReg"/>
</dbReference>
<keyword evidence="4" id="KW-0067">ATP-binding</keyword>
<dbReference type="STRING" id="226505.SAMN05444394_2340"/>
<dbReference type="GO" id="GO:0005524">
    <property type="term" value="F:ATP binding"/>
    <property type="evidence" value="ECO:0007669"/>
    <property type="project" value="UniProtKB-KW"/>
</dbReference>
<dbReference type="Pfam" id="PF00781">
    <property type="entry name" value="DAGK_cat"/>
    <property type="match status" value="1"/>
</dbReference>
<evidence type="ECO:0000313" key="7">
    <source>
        <dbReference type="Proteomes" id="UP000185221"/>
    </source>
</evidence>
<evidence type="ECO:0000313" key="6">
    <source>
        <dbReference type="EMBL" id="SIN84649.1"/>
    </source>
</evidence>
<dbReference type="AlphaFoldDB" id="A0A1N6ENI9"/>
<organism evidence="6 7">
    <name type="scientific">Algoriphagus halophilus</name>
    <dbReference type="NCBI Taxonomy" id="226505"/>
    <lineage>
        <taxon>Bacteria</taxon>
        <taxon>Pseudomonadati</taxon>
        <taxon>Bacteroidota</taxon>
        <taxon>Cytophagia</taxon>
        <taxon>Cytophagales</taxon>
        <taxon>Cyclobacteriaceae</taxon>
        <taxon>Algoriphagus</taxon>
    </lineage>
</organism>
<dbReference type="PANTHER" id="PTHR12358:SF106">
    <property type="entry name" value="LIPID KINASE YEGS"/>
    <property type="match status" value="1"/>
</dbReference>
<evidence type="ECO:0000256" key="2">
    <source>
        <dbReference type="ARBA" id="ARBA00022741"/>
    </source>
</evidence>
<dbReference type="InterPro" id="IPR001206">
    <property type="entry name" value="Diacylglycerol_kinase_cat_dom"/>
</dbReference>
<sequence length="301" mass="33339">MRKVCLFVFNPISGENGLTEEELVEMVQVKLPQYDTHIFETTGQGDAEKIKLEYDRLHPDLVLVGGGDGTVKLVAMALREMNTTLCIVPLGSANGLAKCMGINTIEDAWEAVRTFQVHHIDAVHINGELCLHLADFGFNANLVKKFESTDGRGMLAYITSSVSEIFSTEPKVFRLKINGDTKEVSAKMLVIANGDQYGTGALINCKGKMDDGKFEIIALNPESAKDYIRMTMAMFKGDLEEQDSSRVFRCESCVIENPEDVEFQIDGELMGKPQSVEAVIEKEAFQFVTSKKYAACQKKLS</sequence>
<dbReference type="Gene3D" id="3.40.50.10330">
    <property type="entry name" value="Probable inorganic polyphosphate/atp-NAD kinase, domain 1"/>
    <property type="match status" value="1"/>
</dbReference>
<dbReference type="Proteomes" id="UP000185221">
    <property type="component" value="Unassembled WGS sequence"/>
</dbReference>
<dbReference type="EMBL" id="FSRC01000001">
    <property type="protein sequence ID" value="SIN84649.1"/>
    <property type="molecule type" value="Genomic_DNA"/>
</dbReference>
<dbReference type="InterPro" id="IPR045540">
    <property type="entry name" value="YegS/DAGK_C"/>
</dbReference>
<feature type="domain" description="DAGKc" evidence="5">
    <location>
        <begin position="1"/>
        <end position="129"/>
    </location>
</feature>
<name>A0A1N6ENI9_9BACT</name>
<dbReference type="PROSITE" id="PS50146">
    <property type="entry name" value="DAGK"/>
    <property type="match status" value="1"/>
</dbReference>
<gene>
    <name evidence="6" type="ORF">SAMN05444394_2340</name>
</gene>
<dbReference type="GO" id="GO:0016301">
    <property type="term" value="F:kinase activity"/>
    <property type="evidence" value="ECO:0007669"/>
    <property type="project" value="UniProtKB-KW"/>
</dbReference>
<proteinExistence type="predicted"/>
<keyword evidence="2" id="KW-0547">Nucleotide-binding</keyword>
<dbReference type="SMART" id="SM00046">
    <property type="entry name" value="DAGKc"/>
    <property type="match status" value="1"/>
</dbReference>
<protein>
    <submittedName>
        <fullName evidence="6">Lipid kinase, YegS/Rv2252/BmrU family</fullName>
    </submittedName>
</protein>
<evidence type="ECO:0000256" key="1">
    <source>
        <dbReference type="ARBA" id="ARBA00022679"/>
    </source>
</evidence>
<dbReference type="InterPro" id="IPR017438">
    <property type="entry name" value="ATP-NAD_kinase_N"/>
</dbReference>
<dbReference type="OrthoDB" id="9786026at2"/>
<keyword evidence="3 6" id="KW-0418">Kinase</keyword>
<evidence type="ECO:0000256" key="3">
    <source>
        <dbReference type="ARBA" id="ARBA00022777"/>
    </source>
</evidence>
<dbReference type="InterPro" id="IPR016064">
    <property type="entry name" value="NAD/diacylglycerol_kinase_sf"/>
</dbReference>
<dbReference type="GO" id="GO:0005886">
    <property type="term" value="C:plasma membrane"/>
    <property type="evidence" value="ECO:0007669"/>
    <property type="project" value="TreeGrafter"/>
</dbReference>
<reference evidence="7" key="1">
    <citation type="submission" date="2016-11" db="EMBL/GenBank/DDBJ databases">
        <authorList>
            <person name="Varghese N."/>
            <person name="Submissions S."/>
        </authorList>
    </citation>
    <scope>NUCLEOTIDE SEQUENCE [LARGE SCALE GENOMIC DNA]</scope>
    <source>
        <strain evidence="7">DSM 15292</strain>
    </source>
</reference>
<dbReference type="PANTHER" id="PTHR12358">
    <property type="entry name" value="SPHINGOSINE KINASE"/>
    <property type="match status" value="1"/>
</dbReference>